<keyword evidence="9" id="KW-1185">Reference proteome</keyword>
<comment type="subcellular location">
    <subcellularLocation>
        <location evidence="1">Membrane</location>
        <topology evidence="1">Multi-pass membrane protein</topology>
    </subcellularLocation>
</comment>
<dbReference type="GO" id="GO:0005886">
    <property type="term" value="C:plasma membrane"/>
    <property type="evidence" value="ECO:0007669"/>
    <property type="project" value="TreeGrafter"/>
</dbReference>
<gene>
    <name evidence="8" type="primary">QDR3</name>
    <name evidence="8" type="ORF">CFIMG_006482RAa</name>
</gene>
<dbReference type="Gene3D" id="1.20.1250.20">
    <property type="entry name" value="MFS general substrate transporter like domains"/>
    <property type="match status" value="1"/>
</dbReference>
<evidence type="ECO:0000256" key="5">
    <source>
        <dbReference type="SAM" id="MobiDB-lite"/>
    </source>
</evidence>
<reference evidence="8 9" key="1">
    <citation type="journal article" date="2013" name="Fungal Biol.">
        <title>Analysis of microsatellite markers in the genome of the plant pathogen Ceratocystis fimbriata.</title>
        <authorList>
            <person name="Simpson M.C."/>
            <person name="Wilken P.M."/>
            <person name="Coetzee M.P."/>
            <person name="Wingfield M.J."/>
            <person name="Wingfield B.D."/>
        </authorList>
    </citation>
    <scope>NUCLEOTIDE SEQUENCE [LARGE SCALE GENOMIC DNA]</scope>
    <source>
        <strain evidence="8 9">CBS 114723</strain>
    </source>
</reference>
<feature type="transmembrane region" description="Helical" evidence="6">
    <location>
        <begin position="458"/>
        <end position="481"/>
    </location>
</feature>
<feature type="transmembrane region" description="Helical" evidence="6">
    <location>
        <begin position="201"/>
        <end position="220"/>
    </location>
</feature>
<comment type="caution">
    <text evidence="8">The sequence shown here is derived from an EMBL/GenBank/DDBJ whole genome shotgun (WGS) entry which is preliminary data.</text>
</comment>
<evidence type="ECO:0000256" key="1">
    <source>
        <dbReference type="ARBA" id="ARBA00004141"/>
    </source>
</evidence>
<feature type="transmembrane region" description="Helical" evidence="6">
    <location>
        <begin position="133"/>
        <end position="156"/>
    </location>
</feature>
<dbReference type="PANTHER" id="PTHR23502:SF64">
    <property type="entry name" value="TRANSPORTER, PUTATIVE (AFU_ORTHOLOGUE AFUA_3G11760)-RELATED"/>
    <property type="match status" value="1"/>
</dbReference>
<dbReference type="GO" id="GO:0022857">
    <property type="term" value="F:transmembrane transporter activity"/>
    <property type="evidence" value="ECO:0007669"/>
    <property type="project" value="InterPro"/>
</dbReference>
<dbReference type="OrthoDB" id="3066029at2759"/>
<feature type="domain" description="Major facilitator superfamily (MFS) profile" evidence="7">
    <location>
        <begin position="135"/>
        <end position="583"/>
    </location>
</feature>
<evidence type="ECO:0000256" key="2">
    <source>
        <dbReference type="ARBA" id="ARBA00022692"/>
    </source>
</evidence>
<feature type="compositionally biased region" description="Pro residues" evidence="5">
    <location>
        <begin position="14"/>
        <end position="33"/>
    </location>
</feature>
<dbReference type="STRING" id="1035309.A0A2C5WTW3"/>
<dbReference type="PROSITE" id="PS50850">
    <property type="entry name" value="MFS"/>
    <property type="match status" value="1"/>
</dbReference>
<evidence type="ECO:0000313" key="8">
    <source>
        <dbReference type="EMBL" id="PHH49182.1"/>
    </source>
</evidence>
<evidence type="ECO:0000256" key="4">
    <source>
        <dbReference type="ARBA" id="ARBA00023136"/>
    </source>
</evidence>
<feature type="transmembrane region" description="Helical" evidence="6">
    <location>
        <begin position="389"/>
        <end position="410"/>
    </location>
</feature>
<name>A0A2C5WTW3_9PEZI</name>
<evidence type="ECO:0000256" key="3">
    <source>
        <dbReference type="ARBA" id="ARBA00022989"/>
    </source>
</evidence>
<evidence type="ECO:0000256" key="6">
    <source>
        <dbReference type="SAM" id="Phobius"/>
    </source>
</evidence>
<dbReference type="PANTHER" id="PTHR23502">
    <property type="entry name" value="MAJOR FACILITATOR SUPERFAMILY"/>
    <property type="match status" value="1"/>
</dbReference>
<keyword evidence="4 6" id="KW-0472">Membrane</keyword>
<keyword evidence="2 6" id="KW-0812">Transmembrane</keyword>
<keyword evidence="3 6" id="KW-1133">Transmembrane helix</keyword>
<accession>A0A2C5WTW3</accession>
<evidence type="ECO:0000259" key="7">
    <source>
        <dbReference type="PROSITE" id="PS50850"/>
    </source>
</evidence>
<dbReference type="Pfam" id="PF07690">
    <property type="entry name" value="MFS_1"/>
    <property type="match status" value="1"/>
</dbReference>
<protein>
    <submittedName>
        <fullName evidence="8">MFS antiporter QDR3</fullName>
    </submittedName>
</protein>
<dbReference type="InterPro" id="IPR011701">
    <property type="entry name" value="MFS"/>
</dbReference>
<feature type="transmembrane region" description="Helical" evidence="6">
    <location>
        <begin position="290"/>
        <end position="309"/>
    </location>
</feature>
<dbReference type="FunFam" id="1.20.1250.20:FF:000354">
    <property type="entry name" value="MFS general substrate transporter"/>
    <property type="match status" value="1"/>
</dbReference>
<dbReference type="InterPro" id="IPR020846">
    <property type="entry name" value="MFS_dom"/>
</dbReference>
<feature type="transmembrane region" description="Helical" evidence="6">
    <location>
        <begin position="351"/>
        <end position="369"/>
    </location>
</feature>
<feature type="region of interest" description="Disordered" evidence="5">
    <location>
        <begin position="1"/>
        <end position="65"/>
    </location>
</feature>
<reference evidence="8 9" key="2">
    <citation type="journal article" date="2013" name="IMA Fungus">
        <title>IMA Genome-F 1: Ceratocystis fimbriata: Draft nuclear genome sequence for the plant pathogen, Ceratocystis fimbriata.</title>
        <authorList>
            <person name="Wilken P.M."/>
            <person name="Steenkamp E.T."/>
            <person name="Wingfield M.J."/>
            <person name="de Beer Z.W."/>
            <person name="Wingfield B.D."/>
        </authorList>
    </citation>
    <scope>NUCLEOTIDE SEQUENCE [LARGE SCALE GENOMIC DNA]</scope>
    <source>
        <strain evidence="8 9">CBS 114723</strain>
    </source>
</reference>
<feature type="transmembrane region" description="Helical" evidence="6">
    <location>
        <begin position="525"/>
        <end position="546"/>
    </location>
</feature>
<dbReference type="Proteomes" id="UP000222788">
    <property type="component" value="Unassembled WGS sequence"/>
</dbReference>
<feature type="transmembrane region" description="Helical" evidence="6">
    <location>
        <begin position="502"/>
        <end position="519"/>
    </location>
</feature>
<feature type="compositionally biased region" description="Low complexity" evidence="5">
    <location>
        <begin position="34"/>
        <end position="49"/>
    </location>
</feature>
<organism evidence="8 9">
    <name type="scientific">Ceratocystis fimbriata CBS 114723</name>
    <dbReference type="NCBI Taxonomy" id="1035309"/>
    <lineage>
        <taxon>Eukaryota</taxon>
        <taxon>Fungi</taxon>
        <taxon>Dikarya</taxon>
        <taxon>Ascomycota</taxon>
        <taxon>Pezizomycotina</taxon>
        <taxon>Sordariomycetes</taxon>
        <taxon>Hypocreomycetidae</taxon>
        <taxon>Microascales</taxon>
        <taxon>Ceratocystidaceae</taxon>
        <taxon>Ceratocystis</taxon>
    </lineage>
</organism>
<feature type="transmembrane region" description="Helical" evidence="6">
    <location>
        <begin position="226"/>
        <end position="247"/>
    </location>
</feature>
<feature type="transmembrane region" description="Helical" evidence="6">
    <location>
        <begin position="259"/>
        <end position="284"/>
    </location>
</feature>
<dbReference type="AlphaFoldDB" id="A0A2C5WTW3"/>
<feature type="transmembrane region" description="Helical" evidence="6">
    <location>
        <begin position="168"/>
        <end position="189"/>
    </location>
</feature>
<dbReference type="SUPFAM" id="SSF103473">
    <property type="entry name" value="MFS general substrate transporter"/>
    <property type="match status" value="1"/>
</dbReference>
<feature type="transmembrane region" description="Helical" evidence="6">
    <location>
        <begin position="431"/>
        <end position="452"/>
    </location>
</feature>
<dbReference type="InterPro" id="IPR036259">
    <property type="entry name" value="MFS_trans_sf"/>
</dbReference>
<dbReference type="EMBL" id="APWK03000248">
    <property type="protein sequence ID" value="PHH49182.1"/>
    <property type="molecule type" value="Genomic_DNA"/>
</dbReference>
<proteinExistence type="predicted"/>
<sequence length="583" mass="63151">MSTNQSPHTHGQPFPAPSPPPPASAPPNTPIPQPIDSSSSDIPKSPNSSAHESDSNTPSDFHKETKWTPEAHTAKIHTETPDTHSVASEDLCHHPTHASVAGPDAVAVVLEEAISNTEVPDSAYDRFTPRHKIIIVALLSFCSFLAPISSTSVLVASPEVAREFNTTGTIISLSNAMYMLSMGICPVIWGPLNTVYGRRPIVLICAASFFACSIGTALAPNLGAFFFFRIATAFGGTAFIIVGSACIGDIYRPTDRATALGWFLSGNLIGPALGPFMGGIIVTYTSWRVIFWLQSALAAVALAGSIFLMPETILHRKIDDLAGYPASRKARALMTMINPIRVIELYRYPNLFLNGIAAASMIWNMYSLLTPIRYVLNPRFNLDSPMMGGLFYLAPGCGYLTGSFIGGRYADYTVRKWIQKRGGERIPEDRLRSAIPFMGIAMPACIIVYGWSVEKNVGGIPLALITLYLQGVAQLFCFPSINTYCLDVNQARSAEIISGNYLFRYLFATVASAIVLPAIDALGVGWYTTINVGFLICSAGGLLACVKWGKGWRDAIDSGRQKKRWETRMEAGKATCDKTKSEA</sequence>
<evidence type="ECO:0000313" key="9">
    <source>
        <dbReference type="Proteomes" id="UP000222788"/>
    </source>
</evidence>